<name>A0AA40K3B7_9PEZI</name>
<feature type="compositionally biased region" description="Basic and acidic residues" evidence="1">
    <location>
        <begin position="47"/>
        <end position="57"/>
    </location>
</feature>
<proteinExistence type="predicted"/>
<feature type="region of interest" description="Disordered" evidence="1">
    <location>
        <begin position="34"/>
        <end position="68"/>
    </location>
</feature>
<dbReference type="EMBL" id="JAUKTV010000002">
    <property type="protein sequence ID" value="KAK0744391.1"/>
    <property type="molecule type" value="Genomic_DNA"/>
</dbReference>
<accession>A0AA40K3B7</accession>
<dbReference type="AlphaFoldDB" id="A0AA40K3B7"/>
<reference evidence="2" key="1">
    <citation type="submission" date="2023-06" db="EMBL/GenBank/DDBJ databases">
        <title>Genome-scale phylogeny and comparative genomics of the fungal order Sordariales.</title>
        <authorList>
            <consortium name="Lawrence Berkeley National Laboratory"/>
            <person name="Hensen N."/>
            <person name="Bonometti L."/>
            <person name="Westerberg I."/>
            <person name="Brannstrom I.O."/>
            <person name="Guillou S."/>
            <person name="Cros-Aarteil S."/>
            <person name="Calhoun S."/>
            <person name="Haridas S."/>
            <person name="Kuo A."/>
            <person name="Mondo S."/>
            <person name="Pangilinan J."/>
            <person name="Riley R."/>
            <person name="Labutti K."/>
            <person name="Andreopoulos B."/>
            <person name="Lipzen A."/>
            <person name="Chen C."/>
            <person name="Yanf M."/>
            <person name="Daum C."/>
            <person name="Ng V."/>
            <person name="Clum A."/>
            <person name="Steindorff A."/>
            <person name="Ohm R."/>
            <person name="Martin F."/>
            <person name="Silar P."/>
            <person name="Natvig D."/>
            <person name="Lalanne C."/>
            <person name="Gautier V."/>
            <person name="Ament-Velasquez S.L."/>
            <person name="Kruys A."/>
            <person name="Hutchinson M.I."/>
            <person name="Powell A.J."/>
            <person name="Barry K."/>
            <person name="Miller A.N."/>
            <person name="Grigoriev I.V."/>
            <person name="Debuchy R."/>
            <person name="Gladieux P."/>
            <person name="Thoren M.H."/>
            <person name="Johannesson H."/>
        </authorList>
    </citation>
    <scope>NUCLEOTIDE SEQUENCE</scope>
    <source>
        <strain evidence="2">CBS 540.89</strain>
    </source>
</reference>
<dbReference type="Proteomes" id="UP001172159">
    <property type="component" value="Unassembled WGS sequence"/>
</dbReference>
<evidence type="ECO:0000313" key="3">
    <source>
        <dbReference type="Proteomes" id="UP001172159"/>
    </source>
</evidence>
<comment type="caution">
    <text evidence="2">The sequence shown here is derived from an EMBL/GenBank/DDBJ whole genome shotgun (WGS) entry which is preliminary data.</text>
</comment>
<protein>
    <submittedName>
        <fullName evidence="2">Uncharacterized protein</fullName>
    </submittedName>
</protein>
<evidence type="ECO:0000313" key="2">
    <source>
        <dbReference type="EMBL" id="KAK0744391.1"/>
    </source>
</evidence>
<gene>
    <name evidence="2" type="ORF">B0T21DRAFT_407500</name>
</gene>
<evidence type="ECO:0000256" key="1">
    <source>
        <dbReference type="SAM" id="MobiDB-lite"/>
    </source>
</evidence>
<organism evidence="2 3">
    <name type="scientific">Apiosordaria backusii</name>
    <dbReference type="NCBI Taxonomy" id="314023"/>
    <lineage>
        <taxon>Eukaryota</taxon>
        <taxon>Fungi</taxon>
        <taxon>Dikarya</taxon>
        <taxon>Ascomycota</taxon>
        <taxon>Pezizomycotina</taxon>
        <taxon>Sordariomycetes</taxon>
        <taxon>Sordariomycetidae</taxon>
        <taxon>Sordariales</taxon>
        <taxon>Lasiosphaeriaceae</taxon>
        <taxon>Apiosordaria</taxon>
    </lineage>
</organism>
<sequence length="693" mass="80188">MADETAELSLQQEFINTLRALQRFAENCEQRLANLEAAQRPPSTKTSRNETSEDKHHTQPTCTQPAKSKVQAAVAYPATDDGIDGLRWFYYETIPDFRRRIEGKARGWHYWRTLDTSHIDEQNRYFSREARCNDVPSDVEFWSRSVSGRGIPDYVPPWELVKHLDDKWYHIDDLEHTNPVEFNELVASELSEHPAQLIPYALAPPLPEEALFSTTGLGDKRELIMKSVGRLYAVPPDSRIPLKFEKNSLRRICHNAQFSNVSFDDELKDFNIVFDLLQTAGGEFLVHDFDDFMSMVIFDSRIESWESSDAADKDLFGFMASPARQAEEILNIPPLAYRIGSNFIHDQDQAKPWHRILSFRGLAQFAARGATIERRAFTVGFYPQKIAGQPWMDLLLGDAGVPLSPYWTYIVLIPEDMGMHKILPSTKPPRLPSPAFWVYSLIHYALEEAVMSWKHVEGEISKLLDTDRDAVFDPETHDLLLFDDSNFSRSRLYFWAEDILTVFVRELRVTIDHCEDWRGGWVDVFRANEQNYIELVKARLKADTEGRPHLAVDIRKLQDQLTRFEQTLENVKSMRNSLFTASGAMESRAATDLGRNVRLLTYVSIFYLPLGDRYYAVRRPLMEYMAKDVEWEQTEKRFKRFPPEREVGTLSKWVILRYACVWARNKVMEKLRFKGRETQPATGPPDATDLPSH</sequence>
<keyword evidence="3" id="KW-1185">Reference proteome</keyword>